<dbReference type="EMBL" id="JARK01001351">
    <property type="protein sequence ID" value="EYC23656.1"/>
    <property type="molecule type" value="Genomic_DNA"/>
</dbReference>
<keyword evidence="1" id="KW-0812">Transmembrane</keyword>
<dbReference type="Proteomes" id="UP000024635">
    <property type="component" value="Unassembled WGS sequence"/>
</dbReference>
<dbReference type="AlphaFoldDB" id="A0A016V8Q9"/>
<keyword evidence="1" id="KW-1133">Transmembrane helix</keyword>
<sequence>MCAHAVAAVKSRNFQGIRIAYWICEIFTQLLWEWTIFLKIYTKRCRKPSWTTRWRSWGTSYAYTSLHFARSTLKPCAGCGCSVYFLSFRQILSKILTLSF</sequence>
<gene>
    <name evidence="2" type="primary">Acey_s0015.g2766</name>
    <name evidence="2" type="ORF">Y032_0015g2766</name>
</gene>
<feature type="transmembrane region" description="Helical" evidence="1">
    <location>
        <begin position="19"/>
        <end position="41"/>
    </location>
</feature>
<accession>A0A016V8Q9</accession>
<protein>
    <submittedName>
        <fullName evidence="2">Uncharacterized protein</fullName>
    </submittedName>
</protein>
<keyword evidence="1" id="KW-0472">Membrane</keyword>
<keyword evidence="3" id="KW-1185">Reference proteome</keyword>
<proteinExistence type="predicted"/>
<evidence type="ECO:0000256" key="1">
    <source>
        <dbReference type="SAM" id="Phobius"/>
    </source>
</evidence>
<evidence type="ECO:0000313" key="3">
    <source>
        <dbReference type="Proteomes" id="UP000024635"/>
    </source>
</evidence>
<reference evidence="3" key="1">
    <citation type="journal article" date="2015" name="Nat. Genet.">
        <title>The genome and transcriptome of the zoonotic hookworm Ancylostoma ceylanicum identify infection-specific gene families.</title>
        <authorList>
            <person name="Schwarz E.M."/>
            <person name="Hu Y."/>
            <person name="Antoshechkin I."/>
            <person name="Miller M.M."/>
            <person name="Sternberg P.W."/>
            <person name="Aroian R.V."/>
        </authorList>
    </citation>
    <scope>NUCLEOTIDE SEQUENCE</scope>
    <source>
        <strain evidence="3">HY135</strain>
    </source>
</reference>
<name>A0A016V8Q9_9BILA</name>
<evidence type="ECO:0000313" key="2">
    <source>
        <dbReference type="EMBL" id="EYC23656.1"/>
    </source>
</evidence>
<organism evidence="2 3">
    <name type="scientific">Ancylostoma ceylanicum</name>
    <dbReference type="NCBI Taxonomy" id="53326"/>
    <lineage>
        <taxon>Eukaryota</taxon>
        <taxon>Metazoa</taxon>
        <taxon>Ecdysozoa</taxon>
        <taxon>Nematoda</taxon>
        <taxon>Chromadorea</taxon>
        <taxon>Rhabditida</taxon>
        <taxon>Rhabditina</taxon>
        <taxon>Rhabditomorpha</taxon>
        <taxon>Strongyloidea</taxon>
        <taxon>Ancylostomatidae</taxon>
        <taxon>Ancylostomatinae</taxon>
        <taxon>Ancylostoma</taxon>
    </lineage>
</organism>
<comment type="caution">
    <text evidence="2">The sequence shown here is derived from an EMBL/GenBank/DDBJ whole genome shotgun (WGS) entry which is preliminary data.</text>
</comment>